<reference evidence="1 2" key="1">
    <citation type="submission" date="2018-01" db="EMBL/GenBank/DDBJ databases">
        <title>Draft genome of the strawberry crown rot pathogen Phytophthora cactorum.</title>
        <authorList>
            <person name="Armitage A.D."/>
            <person name="Lysoe E."/>
            <person name="Nellist C.F."/>
            <person name="Harrison R.J."/>
            <person name="Brurberg M.B."/>
        </authorList>
    </citation>
    <scope>NUCLEOTIDE SEQUENCE [LARGE SCALE GENOMIC DNA]</scope>
    <source>
        <strain evidence="1 2">10300</strain>
    </source>
</reference>
<feature type="non-terminal residue" evidence="1">
    <location>
        <position position="1"/>
    </location>
</feature>
<accession>A0A329RF04</accession>
<dbReference type="AlphaFoldDB" id="A0A329RF04"/>
<evidence type="ECO:0000313" key="1">
    <source>
        <dbReference type="EMBL" id="RAW22366.1"/>
    </source>
</evidence>
<name>A0A329RF04_9STRA</name>
<dbReference type="EMBL" id="MJFZ01001338">
    <property type="protein sequence ID" value="RAW22366.1"/>
    <property type="molecule type" value="Genomic_DNA"/>
</dbReference>
<gene>
    <name evidence="1" type="ORF">PC110_g21193</name>
</gene>
<organism evidence="1 2">
    <name type="scientific">Phytophthora cactorum</name>
    <dbReference type="NCBI Taxonomy" id="29920"/>
    <lineage>
        <taxon>Eukaryota</taxon>
        <taxon>Sar</taxon>
        <taxon>Stramenopiles</taxon>
        <taxon>Oomycota</taxon>
        <taxon>Peronosporomycetes</taxon>
        <taxon>Peronosporales</taxon>
        <taxon>Peronosporaceae</taxon>
        <taxon>Phytophthora</taxon>
    </lineage>
</organism>
<keyword evidence="2" id="KW-1185">Reference proteome</keyword>
<protein>
    <submittedName>
        <fullName evidence="1">Uncharacterized protein</fullName>
    </submittedName>
</protein>
<proteinExistence type="predicted"/>
<comment type="caution">
    <text evidence="1">The sequence shown here is derived from an EMBL/GenBank/DDBJ whole genome shotgun (WGS) entry which is preliminary data.</text>
</comment>
<dbReference type="VEuPathDB" id="FungiDB:PC110_g21193"/>
<sequence length="137" mass="15506">LLWSQIPTDSTKHIIFDGTNAQHQEHLPKDARSVAVYLTTLSKGGRLRYGTIDRAKLFQLSRAAIETIWGLRDDPVALVQLRRPYPPQKTRLSAKEVDERVAAVPLCQRQTLRAPEAASGVPRPMFYVELSQESSRR</sequence>
<dbReference type="OrthoDB" id="123483at2759"/>
<dbReference type="Proteomes" id="UP000251314">
    <property type="component" value="Unassembled WGS sequence"/>
</dbReference>
<evidence type="ECO:0000313" key="2">
    <source>
        <dbReference type="Proteomes" id="UP000251314"/>
    </source>
</evidence>